<sequence length="281" mass="31766">MEYVVLNTALLICMIIIAYYIRRTVKFRFSKQYRDIKERSNEGNKKDNVSLVKYFNIHKIERKLIICGNPLKLTVNRYILLKILLAVIFLITGFSYLGITSVGFIVSILAGILGFFIIDIINYLSNEDDKNKIRMDLADVYDLISIQTVAGVNLGHALLEAHAVCKSKRFKKSLIRLAAKINLSKNIEMALNEFNNEYDMHEIDSFVALMKESLSSGISEEAVDDQSSSLKAVNSFYTASETEKIDMYILIISMLLLGGIIGIVYYSIGANLMQSAHKIFS</sequence>
<dbReference type="KEGG" id="crw:CROST_016480"/>
<dbReference type="EMBL" id="CP096983">
    <property type="protein sequence ID" value="URZ10932.1"/>
    <property type="molecule type" value="Genomic_DNA"/>
</dbReference>
<organism evidence="1 2">
    <name type="scientific">Clostridium felsineum</name>
    <dbReference type="NCBI Taxonomy" id="36839"/>
    <lineage>
        <taxon>Bacteria</taxon>
        <taxon>Bacillati</taxon>
        <taxon>Bacillota</taxon>
        <taxon>Clostridia</taxon>
        <taxon>Eubacteriales</taxon>
        <taxon>Clostridiaceae</taxon>
        <taxon>Clostridium</taxon>
    </lineage>
</organism>
<keyword evidence="2" id="KW-1185">Reference proteome</keyword>
<dbReference type="PANTHER" id="PTHR35007:SF2">
    <property type="entry name" value="PILUS ASSEMBLE PROTEIN"/>
    <property type="match status" value="1"/>
</dbReference>
<dbReference type="STRING" id="84029.CROST_11160"/>
<name>A0A1S8LDD7_9CLOT</name>
<dbReference type="AlphaFoldDB" id="A0A1S8LDD7"/>
<dbReference type="PANTHER" id="PTHR35007">
    <property type="entry name" value="INTEGRAL MEMBRANE PROTEIN-RELATED"/>
    <property type="match status" value="1"/>
</dbReference>
<accession>A0A1S8LDD7</accession>
<dbReference type="Proteomes" id="UP000190951">
    <property type="component" value="Chromosome"/>
</dbReference>
<gene>
    <name evidence="1" type="ORF">CROST_016480</name>
</gene>
<evidence type="ECO:0000313" key="2">
    <source>
        <dbReference type="Proteomes" id="UP000190951"/>
    </source>
</evidence>
<proteinExistence type="predicted"/>
<evidence type="ECO:0000313" key="1">
    <source>
        <dbReference type="EMBL" id="URZ10932.1"/>
    </source>
</evidence>
<protein>
    <submittedName>
        <fullName evidence="1">Uncharacterized protein</fullName>
    </submittedName>
</protein>
<dbReference type="RefSeq" id="WP_077834936.1">
    <property type="nucleotide sequence ID" value="NZ_CP096983.1"/>
</dbReference>
<reference evidence="1 2" key="1">
    <citation type="submission" date="2022-04" db="EMBL/GenBank/DDBJ databases">
        <title>Genome sequence of C. roseum typestrain.</title>
        <authorList>
            <person name="Poehlein A."/>
            <person name="Schoch T."/>
            <person name="Duerre P."/>
            <person name="Daniel R."/>
        </authorList>
    </citation>
    <scope>NUCLEOTIDE SEQUENCE [LARGE SCALE GENOMIC DNA]</scope>
    <source>
        <strain evidence="1 2">DSM 7320</strain>
    </source>
</reference>